<keyword evidence="2" id="KW-0238">DNA-binding</keyword>
<evidence type="ECO:0000256" key="2">
    <source>
        <dbReference type="ARBA" id="ARBA00023125"/>
    </source>
</evidence>
<feature type="region of interest" description="Disordered" evidence="4">
    <location>
        <begin position="268"/>
        <end position="310"/>
    </location>
</feature>
<reference evidence="6" key="1">
    <citation type="submission" date="2020-09" db="EMBL/GenBank/DDBJ databases">
        <title>Genome-Enabled Discovery of Anthraquinone Biosynthesis in Senna tora.</title>
        <authorList>
            <person name="Kang S.-H."/>
            <person name="Pandey R.P."/>
            <person name="Lee C.-M."/>
            <person name="Sim J.-S."/>
            <person name="Jeong J.-T."/>
            <person name="Choi B.-S."/>
            <person name="Jung M."/>
            <person name="Ginzburg D."/>
            <person name="Zhao K."/>
            <person name="Won S.Y."/>
            <person name="Oh T.-J."/>
            <person name="Yu Y."/>
            <person name="Kim N.-H."/>
            <person name="Lee O.R."/>
            <person name="Lee T.-H."/>
            <person name="Bashyal P."/>
            <person name="Kim T.-S."/>
            <person name="Lee W.-H."/>
            <person name="Kawkins C."/>
            <person name="Kim C.-K."/>
            <person name="Kim J.S."/>
            <person name="Ahn B.O."/>
            <person name="Rhee S.Y."/>
            <person name="Sohng J.K."/>
        </authorList>
    </citation>
    <scope>NUCLEOTIDE SEQUENCE</scope>
    <source>
        <tissue evidence="6">Leaf</tissue>
    </source>
</reference>
<feature type="domain" description="H15" evidence="5">
    <location>
        <begin position="97"/>
        <end position="166"/>
    </location>
</feature>
<dbReference type="PANTHER" id="PTHR11467">
    <property type="entry name" value="HISTONE H1"/>
    <property type="match status" value="1"/>
</dbReference>
<protein>
    <submittedName>
        <fullName evidence="6">Histone H1-like</fullName>
    </submittedName>
</protein>
<comment type="subcellular location">
    <subcellularLocation>
        <location evidence="1">Nucleus</location>
    </subcellularLocation>
</comment>
<dbReference type="Proteomes" id="UP000634136">
    <property type="component" value="Unassembled WGS sequence"/>
</dbReference>
<dbReference type="Gene3D" id="1.10.10.10">
    <property type="entry name" value="Winged helix-like DNA-binding domain superfamily/Winged helix DNA-binding domain"/>
    <property type="match status" value="1"/>
</dbReference>
<dbReference type="PROSITE" id="PS51504">
    <property type="entry name" value="H15"/>
    <property type="match status" value="1"/>
</dbReference>
<dbReference type="InterPro" id="IPR005818">
    <property type="entry name" value="Histone_H1/H5_H15"/>
</dbReference>
<dbReference type="SUPFAM" id="SSF46785">
    <property type="entry name" value="Winged helix' DNA-binding domain"/>
    <property type="match status" value="1"/>
</dbReference>
<dbReference type="PRINTS" id="PR00929">
    <property type="entry name" value="ATHOOK"/>
</dbReference>
<sequence length="310" mass="34157">MTMKETGEDGDRTKVEDDRAMQWRWNGQEEKTMEFAAIAPECDIAPALIFLGLPLPLGDAIGMTDGLEFHGPPQRCCFVHRMWQQQRHDLTVVGLFSFKGLSLMIRNAIATLKKRNRSSMRAIAKYIDQTFTHLPSNHSALLTLHLKRLKSKGVLIMVKKSYKFARSYASSRSAQPKRGRPRKPKPNPKQPQPLKARNNAKRMLVALGLEDEPANSGVKTEPERHPKLKSVSKIPNGPKRGVGRPPKTQSNVPIIPFMPSVTVPQSLPVMPIASPRGRGRPKKINAGAMSHSGAAPQAVRGGHGRGRGGG</sequence>
<dbReference type="GO" id="GO:0003690">
    <property type="term" value="F:double-stranded DNA binding"/>
    <property type="evidence" value="ECO:0007669"/>
    <property type="project" value="TreeGrafter"/>
</dbReference>
<feature type="region of interest" description="Disordered" evidence="4">
    <location>
        <begin position="209"/>
        <end position="253"/>
    </location>
</feature>
<dbReference type="GO" id="GO:0000786">
    <property type="term" value="C:nucleosome"/>
    <property type="evidence" value="ECO:0007669"/>
    <property type="project" value="InterPro"/>
</dbReference>
<gene>
    <name evidence="6" type="ORF">G2W53_009425</name>
</gene>
<feature type="region of interest" description="Disordered" evidence="4">
    <location>
        <begin position="167"/>
        <end position="197"/>
    </location>
</feature>
<evidence type="ECO:0000313" key="7">
    <source>
        <dbReference type="Proteomes" id="UP000634136"/>
    </source>
</evidence>
<evidence type="ECO:0000256" key="3">
    <source>
        <dbReference type="ARBA" id="ARBA00023242"/>
    </source>
</evidence>
<dbReference type="GO" id="GO:0030261">
    <property type="term" value="P:chromosome condensation"/>
    <property type="evidence" value="ECO:0007669"/>
    <property type="project" value="TreeGrafter"/>
</dbReference>
<dbReference type="InterPro" id="IPR036388">
    <property type="entry name" value="WH-like_DNA-bd_sf"/>
</dbReference>
<accession>A0A835C7Y8</accession>
<dbReference type="SMART" id="SM00384">
    <property type="entry name" value="AT_hook"/>
    <property type="match status" value="2"/>
</dbReference>
<dbReference type="GO" id="GO:0045910">
    <property type="term" value="P:negative regulation of DNA recombination"/>
    <property type="evidence" value="ECO:0007669"/>
    <property type="project" value="TreeGrafter"/>
</dbReference>
<dbReference type="OrthoDB" id="1110759at2759"/>
<dbReference type="InterPro" id="IPR017956">
    <property type="entry name" value="AT_hook_DNA-bd_motif"/>
</dbReference>
<dbReference type="GO" id="GO:0006334">
    <property type="term" value="P:nucleosome assembly"/>
    <property type="evidence" value="ECO:0007669"/>
    <property type="project" value="InterPro"/>
</dbReference>
<evidence type="ECO:0000256" key="4">
    <source>
        <dbReference type="SAM" id="MobiDB-lite"/>
    </source>
</evidence>
<evidence type="ECO:0000313" key="6">
    <source>
        <dbReference type="EMBL" id="KAF7834566.1"/>
    </source>
</evidence>
<dbReference type="Pfam" id="PF00538">
    <property type="entry name" value="Linker_histone"/>
    <property type="match status" value="1"/>
</dbReference>
<organism evidence="6 7">
    <name type="scientific">Senna tora</name>
    <dbReference type="NCBI Taxonomy" id="362788"/>
    <lineage>
        <taxon>Eukaryota</taxon>
        <taxon>Viridiplantae</taxon>
        <taxon>Streptophyta</taxon>
        <taxon>Embryophyta</taxon>
        <taxon>Tracheophyta</taxon>
        <taxon>Spermatophyta</taxon>
        <taxon>Magnoliopsida</taxon>
        <taxon>eudicotyledons</taxon>
        <taxon>Gunneridae</taxon>
        <taxon>Pentapetalae</taxon>
        <taxon>rosids</taxon>
        <taxon>fabids</taxon>
        <taxon>Fabales</taxon>
        <taxon>Fabaceae</taxon>
        <taxon>Caesalpinioideae</taxon>
        <taxon>Cassia clade</taxon>
        <taxon>Senna</taxon>
    </lineage>
</organism>
<dbReference type="GO" id="GO:0005730">
    <property type="term" value="C:nucleolus"/>
    <property type="evidence" value="ECO:0007669"/>
    <property type="project" value="TreeGrafter"/>
</dbReference>
<name>A0A835C7Y8_9FABA</name>
<dbReference type="AlphaFoldDB" id="A0A835C7Y8"/>
<evidence type="ECO:0000259" key="5">
    <source>
        <dbReference type="PROSITE" id="PS51504"/>
    </source>
</evidence>
<dbReference type="SMART" id="SM00526">
    <property type="entry name" value="H15"/>
    <property type="match status" value="1"/>
</dbReference>
<evidence type="ECO:0000256" key="1">
    <source>
        <dbReference type="ARBA" id="ARBA00004123"/>
    </source>
</evidence>
<feature type="compositionally biased region" description="Basic residues" evidence="4">
    <location>
        <begin position="175"/>
        <end position="186"/>
    </location>
</feature>
<keyword evidence="7" id="KW-1185">Reference proteome</keyword>
<comment type="caution">
    <text evidence="6">The sequence shown here is derived from an EMBL/GenBank/DDBJ whole genome shotgun (WGS) entry which is preliminary data.</text>
</comment>
<proteinExistence type="predicted"/>
<keyword evidence="3" id="KW-0539">Nucleus</keyword>
<dbReference type="EMBL" id="JAAIUW010000004">
    <property type="protein sequence ID" value="KAF7834566.1"/>
    <property type="molecule type" value="Genomic_DNA"/>
</dbReference>
<dbReference type="GO" id="GO:0031492">
    <property type="term" value="F:nucleosomal DNA binding"/>
    <property type="evidence" value="ECO:0007669"/>
    <property type="project" value="TreeGrafter"/>
</dbReference>
<dbReference type="PANTHER" id="PTHR11467:SF29">
    <property type="entry name" value="OS03G0711600 PROTEIN"/>
    <property type="match status" value="1"/>
</dbReference>
<dbReference type="InterPro" id="IPR036390">
    <property type="entry name" value="WH_DNA-bd_sf"/>
</dbReference>
<dbReference type="CDD" id="cd00073">
    <property type="entry name" value="H15"/>
    <property type="match status" value="1"/>
</dbReference>